<name>A0ABP0SIK1_9DINO</name>
<protein>
    <submittedName>
        <fullName evidence="2">Uncharacterized protein</fullName>
    </submittedName>
</protein>
<dbReference type="EMBL" id="CAXAMN010027679">
    <property type="protein sequence ID" value="CAK9112085.1"/>
    <property type="molecule type" value="Genomic_DNA"/>
</dbReference>
<sequence length="103" mass="11410">GEPLLPAQGFYTEPEDLPQEPVLEQAGIWEYWKAPPPFEASLALHSKCEEEGEDVITRFDNAGRLTALRRKHDHAPGAAKTRRISLSQVTPPTPAKVKALRPS</sequence>
<keyword evidence="3" id="KW-1185">Reference proteome</keyword>
<feature type="non-terminal residue" evidence="2">
    <location>
        <position position="1"/>
    </location>
</feature>
<dbReference type="Proteomes" id="UP001642484">
    <property type="component" value="Unassembled WGS sequence"/>
</dbReference>
<reference evidence="2 3" key="1">
    <citation type="submission" date="2024-02" db="EMBL/GenBank/DDBJ databases">
        <authorList>
            <person name="Chen Y."/>
            <person name="Shah S."/>
            <person name="Dougan E. K."/>
            <person name="Thang M."/>
            <person name="Chan C."/>
        </authorList>
    </citation>
    <scope>NUCLEOTIDE SEQUENCE [LARGE SCALE GENOMIC DNA]</scope>
</reference>
<evidence type="ECO:0000256" key="1">
    <source>
        <dbReference type="SAM" id="MobiDB-lite"/>
    </source>
</evidence>
<proteinExistence type="predicted"/>
<evidence type="ECO:0000313" key="2">
    <source>
        <dbReference type="EMBL" id="CAK9112085.1"/>
    </source>
</evidence>
<feature type="non-terminal residue" evidence="2">
    <location>
        <position position="103"/>
    </location>
</feature>
<gene>
    <name evidence="2" type="ORF">CCMP2556_LOCUS51976</name>
</gene>
<accession>A0ABP0SIK1</accession>
<feature type="region of interest" description="Disordered" evidence="1">
    <location>
        <begin position="70"/>
        <end position="103"/>
    </location>
</feature>
<comment type="caution">
    <text evidence="2">The sequence shown here is derived from an EMBL/GenBank/DDBJ whole genome shotgun (WGS) entry which is preliminary data.</text>
</comment>
<evidence type="ECO:0000313" key="3">
    <source>
        <dbReference type="Proteomes" id="UP001642484"/>
    </source>
</evidence>
<organism evidence="2 3">
    <name type="scientific">Durusdinium trenchii</name>
    <dbReference type="NCBI Taxonomy" id="1381693"/>
    <lineage>
        <taxon>Eukaryota</taxon>
        <taxon>Sar</taxon>
        <taxon>Alveolata</taxon>
        <taxon>Dinophyceae</taxon>
        <taxon>Suessiales</taxon>
        <taxon>Symbiodiniaceae</taxon>
        <taxon>Durusdinium</taxon>
    </lineage>
</organism>